<accession>I4B3S3</accession>
<dbReference type="PANTHER" id="PTHR23150">
    <property type="entry name" value="SULFATASE MODIFYING FACTOR 1, 2"/>
    <property type="match status" value="1"/>
</dbReference>
<evidence type="ECO:0000313" key="3">
    <source>
        <dbReference type="EMBL" id="AFM11930.1"/>
    </source>
</evidence>
<dbReference type="SUPFAM" id="SSF56436">
    <property type="entry name" value="C-type lectin-like"/>
    <property type="match status" value="1"/>
</dbReference>
<dbReference type="PANTHER" id="PTHR23150:SF19">
    <property type="entry name" value="FORMYLGLYCINE-GENERATING ENZYME"/>
    <property type="match status" value="1"/>
</dbReference>
<dbReference type="InterPro" id="IPR042095">
    <property type="entry name" value="SUMF_sf"/>
</dbReference>
<dbReference type="GO" id="GO:0120147">
    <property type="term" value="F:formylglycine-generating oxidase activity"/>
    <property type="evidence" value="ECO:0007669"/>
    <property type="project" value="TreeGrafter"/>
</dbReference>
<dbReference type="InterPro" id="IPR005532">
    <property type="entry name" value="SUMF_dom"/>
</dbReference>
<protein>
    <submittedName>
        <fullName evidence="3">Sulphatase-modifying factor protein</fullName>
    </submittedName>
</protein>
<evidence type="ECO:0000259" key="2">
    <source>
        <dbReference type="Pfam" id="PF03781"/>
    </source>
</evidence>
<dbReference type="Pfam" id="PF03781">
    <property type="entry name" value="FGE-sulfatase"/>
    <property type="match status" value="1"/>
</dbReference>
<feature type="domain" description="Sulfatase-modifying factor enzyme-like" evidence="2">
    <location>
        <begin position="2"/>
        <end position="206"/>
    </location>
</feature>
<feature type="region of interest" description="Disordered" evidence="1">
    <location>
        <begin position="159"/>
        <end position="200"/>
    </location>
</feature>
<organism evidence="3 4">
    <name type="scientific">Turneriella parva (strain ATCC BAA-1111 / DSM 21527 / NCTC 11395 / H)</name>
    <name type="common">Leptospira parva</name>
    <dbReference type="NCBI Taxonomy" id="869212"/>
    <lineage>
        <taxon>Bacteria</taxon>
        <taxon>Pseudomonadati</taxon>
        <taxon>Spirochaetota</taxon>
        <taxon>Spirochaetia</taxon>
        <taxon>Leptospirales</taxon>
        <taxon>Leptospiraceae</taxon>
        <taxon>Turneriella</taxon>
    </lineage>
</organism>
<dbReference type="PATRIC" id="fig|869212.3.peg.1271"/>
<dbReference type="InterPro" id="IPR016187">
    <property type="entry name" value="CTDL_fold"/>
</dbReference>
<dbReference type="RefSeq" id="WP_014802446.1">
    <property type="nucleotide sequence ID" value="NC_018020.1"/>
</dbReference>
<reference evidence="3 4" key="1">
    <citation type="submission" date="2012-06" db="EMBL/GenBank/DDBJ databases">
        <title>The complete chromosome of genome of Turneriella parva DSM 21527.</title>
        <authorList>
            <consortium name="US DOE Joint Genome Institute (JGI-PGF)"/>
            <person name="Lucas S."/>
            <person name="Han J."/>
            <person name="Lapidus A."/>
            <person name="Bruce D."/>
            <person name="Goodwin L."/>
            <person name="Pitluck S."/>
            <person name="Peters L."/>
            <person name="Kyrpides N."/>
            <person name="Mavromatis K."/>
            <person name="Ivanova N."/>
            <person name="Mikhailova N."/>
            <person name="Chertkov O."/>
            <person name="Detter J.C."/>
            <person name="Tapia R."/>
            <person name="Han C."/>
            <person name="Land M."/>
            <person name="Hauser L."/>
            <person name="Markowitz V."/>
            <person name="Cheng J.-F."/>
            <person name="Hugenholtz P."/>
            <person name="Woyke T."/>
            <person name="Wu D."/>
            <person name="Gronow S."/>
            <person name="Wellnitz S."/>
            <person name="Brambilla E."/>
            <person name="Klenk H.-P."/>
            <person name="Eisen J.A."/>
        </authorList>
    </citation>
    <scope>NUCLEOTIDE SEQUENCE [LARGE SCALE GENOMIC DNA]</scope>
    <source>
        <strain evidence="4">ATCC BAA-1111 / DSM 21527 / NCTC 11395 / H</strain>
    </source>
</reference>
<evidence type="ECO:0000256" key="1">
    <source>
        <dbReference type="SAM" id="MobiDB-lite"/>
    </source>
</evidence>
<dbReference type="HOGENOM" id="CLU_012431_2_2_12"/>
<dbReference type="Gene3D" id="3.90.1580.10">
    <property type="entry name" value="paralog of FGE (formylglycine-generating enzyme)"/>
    <property type="match status" value="1"/>
</dbReference>
<dbReference type="OrthoDB" id="9812707at2"/>
<sequence length="208" mass="22107">MTWRDMIVWCNAASEKGGLTPIYYSDAAFTTPIKISPAGNLAPDGASKTAGGIDNPYVRWSANGYRLATAAEWEYAARYIDGTTFMPGNAPSGWQDTNADTIVDAAERALVGWVTTATQPVGLKPANALGIHDMSGNVFELVWDWNNGAYTTASPYTDADSLGSPTSGTDIKDVRGGGYTGEFGTAARGTTGPHQPSAYRGFRVVRRP</sequence>
<gene>
    <name evidence="3" type="ordered locus">Turpa_1282</name>
</gene>
<proteinExistence type="predicted"/>
<dbReference type="InterPro" id="IPR051043">
    <property type="entry name" value="Sulfatase_Mod_Factor_Kinase"/>
</dbReference>
<dbReference type="KEGG" id="tpx:Turpa_1282"/>
<dbReference type="EMBL" id="CP002959">
    <property type="protein sequence ID" value="AFM11930.1"/>
    <property type="molecule type" value="Genomic_DNA"/>
</dbReference>
<dbReference type="AlphaFoldDB" id="I4B3S3"/>
<evidence type="ECO:0000313" key="4">
    <source>
        <dbReference type="Proteomes" id="UP000006048"/>
    </source>
</evidence>
<dbReference type="Proteomes" id="UP000006048">
    <property type="component" value="Chromosome"/>
</dbReference>
<keyword evidence="4" id="KW-1185">Reference proteome</keyword>
<name>I4B3S3_TURPD</name>
<dbReference type="STRING" id="869212.Turpa_1282"/>